<evidence type="ECO:0000313" key="3">
    <source>
        <dbReference type="EMBL" id="MBE9403498.1"/>
    </source>
</evidence>
<feature type="transmembrane region" description="Helical" evidence="2">
    <location>
        <begin position="240"/>
        <end position="263"/>
    </location>
</feature>
<keyword evidence="2" id="KW-0472">Membrane</keyword>
<feature type="transmembrane region" description="Helical" evidence="2">
    <location>
        <begin position="62"/>
        <end position="82"/>
    </location>
</feature>
<accession>A0ABR9W2G2</accession>
<feature type="transmembrane region" description="Helical" evidence="2">
    <location>
        <begin position="34"/>
        <end position="56"/>
    </location>
</feature>
<dbReference type="EMBL" id="JADEYR010000003">
    <property type="protein sequence ID" value="MBE9403498.1"/>
    <property type="molecule type" value="Genomic_DNA"/>
</dbReference>
<feature type="transmembrane region" description="Helical" evidence="2">
    <location>
        <begin position="441"/>
        <end position="464"/>
    </location>
</feature>
<protein>
    <submittedName>
        <fullName evidence="3">Uncharacterized protein</fullName>
    </submittedName>
</protein>
<reference evidence="3 4" key="1">
    <citation type="submission" date="2020-10" db="EMBL/GenBank/DDBJ databases">
        <title>Draft genome and description of Brachybacterium epidermidis sp nov.</title>
        <authorList>
            <person name="Boxberger M."/>
            <person name="La Scola B."/>
        </authorList>
    </citation>
    <scope>NUCLEOTIDE SEQUENCE [LARGE SCALE GENOMIC DNA]</scope>
    <source>
        <strain evidence="3 4">Marseille-Q2903</strain>
    </source>
</reference>
<dbReference type="InterPro" id="IPR046671">
    <property type="entry name" value="DUF6541"/>
</dbReference>
<dbReference type="Pfam" id="PF20176">
    <property type="entry name" value="DUF6541"/>
    <property type="match status" value="2"/>
</dbReference>
<feature type="transmembrane region" description="Helical" evidence="2">
    <location>
        <begin position="186"/>
        <end position="207"/>
    </location>
</feature>
<feature type="region of interest" description="Disordered" evidence="1">
    <location>
        <begin position="516"/>
        <end position="540"/>
    </location>
</feature>
<feature type="region of interest" description="Disordered" evidence="1">
    <location>
        <begin position="320"/>
        <end position="344"/>
    </location>
</feature>
<feature type="transmembrane region" description="Helical" evidence="2">
    <location>
        <begin position="6"/>
        <end position="27"/>
    </location>
</feature>
<feature type="transmembrane region" description="Helical" evidence="2">
    <location>
        <begin position="368"/>
        <end position="385"/>
    </location>
</feature>
<evidence type="ECO:0000256" key="2">
    <source>
        <dbReference type="SAM" id="Phobius"/>
    </source>
</evidence>
<proteinExistence type="predicted"/>
<feature type="transmembrane region" description="Helical" evidence="2">
    <location>
        <begin position="294"/>
        <end position="312"/>
    </location>
</feature>
<feature type="transmembrane region" description="Helical" evidence="2">
    <location>
        <begin position="216"/>
        <end position="234"/>
    </location>
</feature>
<keyword evidence="2" id="KW-0812">Transmembrane</keyword>
<keyword evidence="4" id="KW-1185">Reference proteome</keyword>
<evidence type="ECO:0000313" key="4">
    <source>
        <dbReference type="Proteomes" id="UP000644727"/>
    </source>
</evidence>
<sequence length="721" mass="77309">MWTDVIPGVIVALVLLIAPGAAGLLCWRVHWPTALVAAPPVSLALVLLSGLLARLADSWWGVDWLVIATTLAVGVVALLRWATPWGRRIPRWSPLPALAAGQYLMGQTIAWLFMTPLFLTAFVEPTTIAQRYDNAFHLNAISAITRTGQATPFDTGALLRGSIYPNGWHSAAALVQQLSSLELQSAVHALTLVTMLVVWPWSIWLLVEVLARPGTLARLITGPLSLAFAGYPAVLLDWGLVYPTILGLAVAPAMAALFIHLALDPELLRSPVRTAGLIGLTGVGVGIAHPSAALSALIIALPIVAVALVRHLRASRIMARNPAGPTNAPEPGEGTGQGDGRNSSSLAGRLSATIRGVREMPGPAQLRAAVLAIVVVGSLILWAGLAPSTASAPWVPFQSTPQALGEAFLGGAIERYTLLVITLLSAAGLIGSAFGRGRDRLPLLAMLGPVIVYWASSAVLVAWWRDLLSGFMYRDSLRTAAMLTVTAVPLAIWGAQCTWDAAERLWASRRGRKRTASLRSASGDGAEGRAGGGSRAASSEASAPRSRAVILTVAGVLVSTVLAWHVSSHPEVRQRYYTAAEAYRTWDGSEMLSPTEFEMLEDLPEHVPGDAYVISDPWEGGGLVYAFTGREVSRLYMTLSRTPAERYLDDNFKHIAFDPKICGTLPEDRPLYFLDLEELRIYDDDIEVSGFEGYEGITEHTPGFDLVHQVGDTYLYEVTAC</sequence>
<evidence type="ECO:0000256" key="1">
    <source>
        <dbReference type="SAM" id="MobiDB-lite"/>
    </source>
</evidence>
<name>A0ABR9W2G2_9MICO</name>
<dbReference type="RefSeq" id="WP_193865246.1">
    <property type="nucleotide sequence ID" value="NZ_JADEYR010000003.1"/>
</dbReference>
<dbReference type="Proteomes" id="UP000644727">
    <property type="component" value="Unassembled WGS sequence"/>
</dbReference>
<organism evidence="3 4">
    <name type="scientific">Brachybacterium epidermidis</name>
    <dbReference type="NCBI Taxonomy" id="2781983"/>
    <lineage>
        <taxon>Bacteria</taxon>
        <taxon>Bacillati</taxon>
        <taxon>Actinomycetota</taxon>
        <taxon>Actinomycetes</taxon>
        <taxon>Micrococcales</taxon>
        <taxon>Dermabacteraceae</taxon>
        <taxon>Brachybacterium</taxon>
    </lineage>
</organism>
<keyword evidence="2" id="KW-1133">Transmembrane helix</keyword>
<feature type="transmembrane region" description="Helical" evidence="2">
    <location>
        <begin position="416"/>
        <end position="434"/>
    </location>
</feature>
<feature type="transmembrane region" description="Helical" evidence="2">
    <location>
        <begin position="103"/>
        <end position="123"/>
    </location>
</feature>
<feature type="transmembrane region" description="Helical" evidence="2">
    <location>
        <begin position="270"/>
        <end position="288"/>
    </location>
</feature>
<comment type="caution">
    <text evidence="3">The sequence shown here is derived from an EMBL/GenBank/DDBJ whole genome shotgun (WGS) entry which is preliminary data.</text>
</comment>
<gene>
    <name evidence="3" type="ORF">IOE58_04615</name>
</gene>